<dbReference type="CDD" id="cd05123">
    <property type="entry name" value="STKc_AGC"/>
    <property type="match status" value="1"/>
</dbReference>
<dbReference type="Gene3D" id="1.10.510.10">
    <property type="entry name" value="Transferase(Phosphotransferase) domain 1"/>
    <property type="match status" value="1"/>
</dbReference>
<dbReference type="InterPro" id="IPR017441">
    <property type="entry name" value="Protein_kinase_ATP_BS"/>
</dbReference>
<keyword evidence="10" id="KW-1185">Reference proteome</keyword>
<dbReference type="InterPro" id="IPR011009">
    <property type="entry name" value="Kinase-like_dom_sf"/>
</dbReference>
<gene>
    <name evidence="9" type="ORF">BXYJ_LOCUS6487</name>
</gene>
<reference evidence="9" key="1">
    <citation type="submission" date="2020-09" db="EMBL/GenBank/DDBJ databases">
        <authorList>
            <person name="Kikuchi T."/>
        </authorList>
    </citation>
    <scope>NUCLEOTIDE SEQUENCE</scope>
    <source>
        <strain evidence="9">Ka4C1</strain>
    </source>
</reference>
<dbReference type="PANTHER" id="PTHR24355">
    <property type="entry name" value="G PROTEIN-COUPLED RECEPTOR KINASE/RIBOSOMAL PROTEIN S6 KINASE"/>
    <property type="match status" value="1"/>
</dbReference>
<evidence type="ECO:0000256" key="4">
    <source>
        <dbReference type="ARBA" id="ARBA00022777"/>
    </source>
</evidence>
<organism evidence="9 10">
    <name type="scientific">Bursaphelenchus xylophilus</name>
    <name type="common">Pinewood nematode worm</name>
    <name type="synonym">Aphelenchoides xylophilus</name>
    <dbReference type="NCBI Taxonomy" id="6326"/>
    <lineage>
        <taxon>Eukaryota</taxon>
        <taxon>Metazoa</taxon>
        <taxon>Ecdysozoa</taxon>
        <taxon>Nematoda</taxon>
        <taxon>Chromadorea</taxon>
        <taxon>Rhabditida</taxon>
        <taxon>Tylenchina</taxon>
        <taxon>Tylenchomorpha</taxon>
        <taxon>Aphelenchoidea</taxon>
        <taxon>Aphelenchoididae</taxon>
        <taxon>Bursaphelenchus</taxon>
    </lineage>
</organism>
<feature type="compositionally biased region" description="Basic and acidic residues" evidence="7">
    <location>
        <begin position="54"/>
        <end position="64"/>
    </location>
</feature>
<dbReference type="PROSITE" id="PS00107">
    <property type="entry name" value="PROTEIN_KINASE_ATP"/>
    <property type="match status" value="1"/>
</dbReference>
<feature type="binding site" evidence="6">
    <location>
        <position position="143"/>
    </location>
    <ligand>
        <name>ATP</name>
        <dbReference type="ChEBI" id="CHEBI:30616"/>
    </ligand>
</feature>
<dbReference type="Gene3D" id="3.30.200.20">
    <property type="entry name" value="Phosphorylase Kinase, domain 1"/>
    <property type="match status" value="1"/>
</dbReference>
<dbReference type="SUPFAM" id="SSF56112">
    <property type="entry name" value="Protein kinase-like (PK-like)"/>
    <property type="match status" value="1"/>
</dbReference>
<dbReference type="EMBL" id="CAJFCV020000003">
    <property type="protein sequence ID" value="CAG9107680.1"/>
    <property type="molecule type" value="Genomic_DNA"/>
</dbReference>
<comment type="caution">
    <text evidence="9">The sequence shown here is derived from an EMBL/GenBank/DDBJ whole genome shotgun (WGS) entry which is preliminary data.</text>
</comment>
<name>A0A811L1P8_BURXY</name>
<dbReference type="SMR" id="A0A811L1P8"/>
<accession>A0A811L1P8</accession>
<feature type="region of interest" description="Disordered" evidence="7">
    <location>
        <begin position="1"/>
        <end position="83"/>
    </location>
</feature>
<keyword evidence="5 6" id="KW-0067">ATP-binding</keyword>
<keyword evidence="4" id="KW-0418">Kinase</keyword>
<dbReference type="Pfam" id="PF00069">
    <property type="entry name" value="Pkinase"/>
    <property type="match status" value="1"/>
</dbReference>
<dbReference type="EMBL" id="CAJFDI010000003">
    <property type="protein sequence ID" value="CAD5221056.1"/>
    <property type="molecule type" value="Genomic_DNA"/>
</dbReference>
<evidence type="ECO:0000256" key="5">
    <source>
        <dbReference type="ARBA" id="ARBA00022840"/>
    </source>
</evidence>
<evidence type="ECO:0000256" key="2">
    <source>
        <dbReference type="ARBA" id="ARBA00022679"/>
    </source>
</evidence>
<evidence type="ECO:0000256" key="3">
    <source>
        <dbReference type="ARBA" id="ARBA00022741"/>
    </source>
</evidence>
<dbReference type="Proteomes" id="UP000582659">
    <property type="component" value="Unassembled WGS sequence"/>
</dbReference>
<evidence type="ECO:0000313" key="9">
    <source>
        <dbReference type="EMBL" id="CAD5221056.1"/>
    </source>
</evidence>
<dbReference type="AlphaFoldDB" id="A0A811L1P8"/>
<keyword evidence="1" id="KW-0723">Serine/threonine-protein kinase</keyword>
<feature type="compositionally biased region" description="Polar residues" evidence="7">
    <location>
        <begin position="1"/>
        <end position="17"/>
    </location>
</feature>
<dbReference type="Proteomes" id="UP000659654">
    <property type="component" value="Unassembled WGS sequence"/>
</dbReference>
<keyword evidence="2" id="KW-0808">Transferase</keyword>
<dbReference type="InterPro" id="IPR045270">
    <property type="entry name" value="STKc_AGC"/>
</dbReference>
<dbReference type="PANTHER" id="PTHR24355:SF1">
    <property type="entry name" value="RIBOSOMAL PROTEIN S6 KINASE-RELATED PROTEIN"/>
    <property type="match status" value="1"/>
</dbReference>
<keyword evidence="3 6" id="KW-0547">Nucleotide-binding</keyword>
<dbReference type="SMART" id="SM00220">
    <property type="entry name" value="S_TKc"/>
    <property type="match status" value="1"/>
</dbReference>
<feature type="compositionally biased region" description="Low complexity" evidence="7">
    <location>
        <begin position="38"/>
        <end position="53"/>
    </location>
</feature>
<dbReference type="GO" id="GO:0005524">
    <property type="term" value="F:ATP binding"/>
    <property type="evidence" value="ECO:0007669"/>
    <property type="project" value="UniProtKB-UniRule"/>
</dbReference>
<dbReference type="PROSITE" id="PS50011">
    <property type="entry name" value="PROTEIN_KINASE_DOM"/>
    <property type="match status" value="1"/>
</dbReference>
<evidence type="ECO:0000256" key="6">
    <source>
        <dbReference type="PROSITE-ProRule" id="PRU10141"/>
    </source>
</evidence>
<dbReference type="OrthoDB" id="3205605at2759"/>
<dbReference type="GO" id="GO:0004674">
    <property type="term" value="F:protein serine/threonine kinase activity"/>
    <property type="evidence" value="ECO:0007669"/>
    <property type="project" value="UniProtKB-KW"/>
</dbReference>
<evidence type="ECO:0000313" key="10">
    <source>
        <dbReference type="Proteomes" id="UP000659654"/>
    </source>
</evidence>
<sequence length="418" mass="47753">MGNEHSSSKSVDFNASSLDDDLEASPPPKKRTKLLRGSFSLRSIASFASSARSSDQKSSDPEKTFRKRKHTSIPRSPSTPTRVLGFERHWPSLLGHGFEPEFPWRSDITESDFLILNSVGNGRFGDVYRACRRTNPGQQVALKVQNKTDILKTEAEEQICNEVRVLKSLGSHQFIAAFLDSWQTQTELFTVMEYVDGYGDLFTLWSDYGQFSEELVRLYGAELALGLDIKMENIALDIKMHVKFVDFGFSKFLAPKDRTNTICGTLQYMAPEVARGRPYDSAVDWWSLGVSLFVMRTGTYPFANSNALNHRELVFDQRDFPETCTQEFKDVMKMLLAIDPNQRLRSSQALFAHNFFYNVNIEGIYKQDVCPWELLKNECKTRNWEGRELPQGGYSEHYSRVLSNFSGFEGRFDGMETD</sequence>
<evidence type="ECO:0000256" key="1">
    <source>
        <dbReference type="ARBA" id="ARBA00022527"/>
    </source>
</evidence>
<protein>
    <submittedName>
        <fullName evidence="9">(pine wood nematode) hypothetical protein</fullName>
    </submittedName>
</protein>
<proteinExistence type="predicted"/>
<dbReference type="InterPro" id="IPR000719">
    <property type="entry name" value="Prot_kinase_dom"/>
</dbReference>
<feature type="domain" description="Protein kinase" evidence="8">
    <location>
        <begin position="113"/>
        <end position="356"/>
    </location>
</feature>
<evidence type="ECO:0000256" key="7">
    <source>
        <dbReference type="SAM" id="MobiDB-lite"/>
    </source>
</evidence>
<evidence type="ECO:0000259" key="8">
    <source>
        <dbReference type="PROSITE" id="PS50011"/>
    </source>
</evidence>